<dbReference type="SUPFAM" id="SSF56112">
    <property type="entry name" value="Protein kinase-like (PK-like)"/>
    <property type="match status" value="1"/>
</dbReference>
<name>A0ABQ8EEP3_BRANA</name>
<dbReference type="InterPro" id="IPR011009">
    <property type="entry name" value="Kinase-like_dom_sf"/>
</dbReference>
<feature type="transmembrane region" description="Helical" evidence="1">
    <location>
        <begin position="112"/>
        <end position="129"/>
    </location>
</feature>
<organism evidence="3 4">
    <name type="scientific">Brassica napus</name>
    <name type="common">Rape</name>
    <dbReference type="NCBI Taxonomy" id="3708"/>
    <lineage>
        <taxon>Eukaryota</taxon>
        <taxon>Viridiplantae</taxon>
        <taxon>Streptophyta</taxon>
        <taxon>Embryophyta</taxon>
        <taxon>Tracheophyta</taxon>
        <taxon>Spermatophyta</taxon>
        <taxon>Magnoliopsida</taxon>
        <taxon>eudicotyledons</taxon>
        <taxon>Gunneridae</taxon>
        <taxon>Pentapetalae</taxon>
        <taxon>rosids</taxon>
        <taxon>malvids</taxon>
        <taxon>Brassicales</taxon>
        <taxon>Brassicaceae</taxon>
        <taxon>Brassiceae</taxon>
        <taxon>Brassica</taxon>
    </lineage>
</organism>
<evidence type="ECO:0000313" key="4">
    <source>
        <dbReference type="Proteomes" id="UP000824890"/>
    </source>
</evidence>
<accession>A0ABQ8EEP3</accession>
<comment type="caution">
    <text evidence="3">The sequence shown here is derived from an EMBL/GenBank/DDBJ whole genome shotgun (WGS) entry which is preliminary data.</text>
</comment>
<dbReference type="Proteomes" id="UP000824890">
    <property type="component" value="Unassembled WGS sequence"/>
</dbReference>
<proteinExistence type="predicted"/>
<dbReference type="Gene3D" id="1.10.510.10">
    <property type="entry name" value="Transferase(Phosphotransferase) domain 1"/>
    <property type="match status" value="1"/>
</dbReference>
<keyword evidence="1" id="KW-0812">Transmembrane</keyword>
<protein>
    <recommendedName>
        <fullName evidence="5">Protein kinase domain-containing protein</fullName>
    </recommendedName>
</protein>
<evidence type="ECO:0000313" key="2">
    <source>
        <dbReference type="EMBL" id="KAH0852358.1"/>
    </source>
</evidence>
<keyword evidence="1" id="KW-1133">Transmembrane helix</keyword>
<evidence type="ECO:0000256" key="1">
    <source>
        <dbReference type="SAM" id="Phobius"/>
    </source>
</evidence>
<feature type="transmembrane region" description="Helical" evidence="1">
    <location>
        <begin position="44"/>
        <end position="64"/>
    </location>
</feature>
<gene>
    <name evidence="3" type="ORF">HID58_007278</name>
    <name evidence="2" type="ORF">HID58_090842</name>
</gene>
<keyword evidence="1" id="KW-0472">Membrane</keyword>
<evidence type="ECO:0008006" key="5">
    <source>
        <dbReference type="Google" id="ProtNLM"/>
    </source>
</evidence>
<evidence type="ECO:0000313" key="3">
    <source>
        <dbReference type="EMBL" id="KAH0939817.1"/>
    </source>
</evidence>
<sequence length="193" mass="22461">MKVGSSMAPSTHSNSKAMFRVADQKRVICFKHDSILKPIVISEVIFMMFLATLGWLMVILSIHVKYYVLLLQRYTVLFSHTKKSVTLCVVLIEFFRSMKVVLVVFIKPSLTIQLQLAEILILFHLLSLLRDSNDKVNRYVCHWLCLGNENNRYCSEDTKIFLLWKQRLEIMLRAAQGLAYLHELQVIYGDFKS</sequence>
<keyword evidence="4" id="KW-1185">Reference proteome</keyword>
<feature type="transmembrane region" description="Helical" evidence="1">
    <location>
        <begin position="85"/>
        <end position="106"/>
    </location>
</feature>
<dbReference type="EMBL" id="JAGKQM010001113">
    <property type="protein sequence ID" value="KAH0852358.1"/>
    <property type="molecule type" value="Genomic_DNA"/>
</dbReference>
<dbReference type="EMBL" id="JAGKQM010000002">
    <property type="protein sequence ID" value="KAH0939817.1"/>
    <property type="molecule type" value="Genomic_DNA"/>
</dbReference>
<reference evidence="3 4" key="1">
    <citation type="submission" date="2021-05" db="EMBL/GenBank/DDBJ databases">
        <title>Genome Assembly of Synthetic Allotetraploid Brassica napus Reveals Homoeologous Exchanges between Subgenomes.</title>
        <authorList>
            <person name="Davis J.T."/>
        </authorList>
    </citation>
    <scope>NUCLEOTIDE SEQUENCE [LARGE SCALE GENOMIC DNA]</scope>
    <source>
        <strain evidence="4">cv. Da-Ae</strain>
        <tissue evidence="3">Seedling</tissue>
    </source>
</reference>